<protein>
    <submittedName>
        <fullName evidence="2">Uncharacterized protein</fullName>
    </submittedName>
</protein>
<evidence type="ECO:0000256" key="1">
    <source>
        <dbReference type="SAM" id="MobiDB-lite"/>
    </source>
</evidence>
<reference evidence="2 3" key="1">
    <citation type="submission" date="2019-03" db="EMBL/GenBank/DDBJ databases">
        <title>First draft genome of Liparis tanakae, snailfish: a comprehensive survey of snailfish specific genes.</title>
        <authorList>
            <person name="Kim W."/>
            <person name="Song I."/>
            <person name="Jeong J.-H."/>
            <person name="Kim D."/>
            <person name="Kim S."/>
            <person name="Ryu S."/>
            <person name="Song J.Y."/>
            <person name="Lee S.K."/>
        </authorList>
    </citation>
    <scope>NUCLEOTIDE SEQUENCE [LARGE SCALE GENOMIC DNA]</scope>
    <source>
        <tissue evidence="2">Muscle</tissue>
    </source>
</reference>
<comment type="caution">
    <text evidence="2">The sequence shown here is derived from an EMBL/GenBank/DDBJ whole genome shotgun (WGS) entry which is preliminary data.</text>
</comment>
<gene>
    <name evidence="2" type="ORF">EYF80_022409</name>
</gene>
<dbReference type="Proteomes" id="UP000314294">
    <property type="component" value="Unassembled WGS sequence"/>
</dbReference>
<proteinExistence type="predicted"/>
<dbReference type="EMBL" id="SRLO01000205">
    <property type="protein sequence ID" value="TNN67302.1"/>
    <property type="molecule type" value="Genomic_DNA"/>
</dbReference>
<dbReference type="AlphaFoldDB" id="A0A4Z2HR93"/>
<feature type="region of interest" description="Disordered" evidence="1">
    <location>
        <begin position="40"/>
        <end position="62"/>
    </location>
</feature>
<accession>A0A4Z2HR93</accession>
<keyword evidence="3" id="KW-1185">Reference proteome</keyword>
<organism evidence="2 3">
    <name type="scientific">Liparis tanakae</name>
    <name type="common">Tanaka's snailfish</name>
    <dbReference type="NCBI Taxonomy" id="230148"/>
    <lineage>
        <taxon>Eukaryota</taxon>
        <taxon>Metazoa</taxon>
        <taxon>Chordata</taxon>
        <taxon>Craniata</taxon>
        <taxon>Vertebrata</taxon>
        <taxon>Euteleostomi</taxon>
        <taxon>Actinopterygii</taxon>
        <taxon>Neopterygii</taxon>
        <taxon>Teleostei</taxon>
        <taxon>Neoteleostei</taxon>
        <taxon>Acanthomorphata</taxon>
        <taxon>Eupercaria</taxon>
        <taxon>Perciformes</taxon>
        <taxon>Cottioidei</taxon>
        <taxon>Cottales</taxon>
        <taxon>Liparidae</taxon>
        <taxon>Liparis</taxon>
    </lineage>
</organism>
<evidence type="ECO:0000313" key="2">
    <source>
        <dbReference type="EMBL" id="TNN67302.1"/>
    </source>
</evidence>
<name>A0A4Z2HR93_9TELE</name>
<sequence length="62" mass="7122">MMDVSAYWLKRNNGTTAIQGFGAEPRQSYIQSAGALPKWIREDDDRARAQEGRKPTWREPGR</sequence>
<evidence type="ECO:0000313" key="3">
    <source>
        <dbReference type="Proteomes" id="UP000314294"/>
    </source>
</evidence>